<organism evidence="2">
    <name type="scientific">Symploca sp. SIO1C4</name>
    <dbReference type="NCBI Taxonomy" id="2607765"/>
    <lineage>
        <taxon>Bacteria</taxon>
        <taxon>Bacillati</taxon>
        <taxon>Cyanobacteriota</taxon>
        <taxon>Cyanophyceae</taxon>
        <taxon>Coleofasciculales</taxon>
        <taxon>Coleofasciculaceae</taxon>
        <taxon>Symploca</taxon>
    </lineage>
</organism>
<dbReference type="EMBL" id="JAAHFQ010000214">
    <property type="protein sequence ID" value="NER28444.1"/>
    <property type="molecule type" value="Genomic_DNA"/>
</dbReference>
<name>A0A6B3NE88_9CYAN</name>
<accession>A0A6B3NE88</accession>
<feature type="signal peptide" evidence="1">
    <location>
        <begin position="1"/>
        <end position="19"/>
    </location>
</feature>
<keyword evidence="1" id="KW-0732">Signal</keyword>
<feature type="chain" id="PRO_5025620036" description="Lipoprotein" evidence="1">
    <location>
        <begin position="20"/>
        <end position="151"/>
    </location>
</feature>
<protein>
    <recommendedName>
        <fullName evidence="3">Lipoprotein</fullName>
    </recommendedName>
</protein>
<dbReference type="PROSITE" id="PS51257">
    <property type="entry name" value="PROKAR_LIPOPROTEIN"/>
    <property type="match status" value="1"/>
</dbReference>
<sequence length="151" mass="17242">MPKAARMIVSAVLMTLVMAWLTACGTNTPTLGLAPSKQLVQKAVALQIDQTQQQLTYSLGSTPPKLEIIQVRLKQVEPLLIDNLPAYHFRGTYTLKIKLPQQQVIQRQNPFDVYLQRQKEGKTWRLARLQSTEQGRQASWRTYLINLDKIL</sequence>
<dbReference type="AlphaFoldDB" id="A0A6B3NE88"/>
<gene>
    <name evidence="2" type="ORF">F6J89_12620</name>
</gene>
<reference evidence="2" key="1">
    <citation type="submission" date="2019-11" db="EMBL/GenBank/DDBJ databases">
        <title>Genomic insights into an expanded diversity of filamentous marine cyanobacteria reveals the extraordinary biosynthetic potential of Moorea and Okeania.</title>
        <authorList>
            <person name="Ferreira Leao T."/>
            <person name="Wang M."/>
            <person name="Moss N."/>
            <person name="Da Silva R."/>
            <person name="Sanders J."/>
            <person name="Nurk S."/>
            <person name="Gurevich A."/>
            <person name="Humphrey G."/>
            <person name="Reher R."/>
            <person name="Zhu Q."/>
            <person name="Belda-Ferre P."/>
            <person name="Glukhov E."/>
            <person name="Rex R."/>
            <person name="Dorrestein P.C."/>
            <person name="Knight R."/>
            <person name="Pevzner P."/>
            <person name="Gerwick W.H."/>
            <person name="Gerwick L."/>
        </authorList>
    </citation>
    <scope>NUCLEOTIDE SEQUENCE</scope>
    <source>
        <strain evidence="2">SIO1C4</strain>
    </source>
</reference>
<comment type="caution">
    <text evidence="2">The sequence shown here is derived from an EMBL/GenBank/DDBJ whole genome shotgun (WGS) entry which is preliminary data.</text>
</comment>
<evidence type="ECO:0008006" key="3">
    <source>
        <dbReference type="Google" id="ProtNLM"/>
    </source>
</evidence>
<proteinExistence type="predicted"/>
<evidence type="ECO:0000313" key="2">
    <source>
        <dbReference type="EMBL" id="NER28444.1"/>
    </source>
</evidence>
<evidence type="ECO:0000256" key="1">
    <source>
        <dbReference type="SAM" id="SignalP"/>
    </source>
</evidence>